<gene>
    <name evidence="2" type="ORF">COU32_03885</name>
</gene>
<feature type="domain" description="DUF559" evidence="1">
    <location>
        <begin position="10"/>
        <end position="116"/>
    </location>
</feature>
<dbReference type="Gene3D" id="3.40.960.10">
    <property type="entry name" value="VSR Endonuclease"/>
    <property type="match status" value="1"/>
</dbReference>
<dbReference type="Proteomes" id="UP000231530">
    <property type="component" value="Unassembled WGS sequence"/>
</dbReference>
<dbReference type="EMBL" id="PFBY01000042">
    <property type="protein sequence ID" value="PIR76067.1"/>
    <property type="molecule type" value="Genomic_DNA"/>
</dbReference>
<dbReference type="InterPro" id="IPR007569">
    <property type="entry name" value="DUF559"/>
</dbReference>
<organism evidence="2 3">
    <name type="scientific">Candidatus Magasanikbacteria bacterium CG10_big_fil_rev_8_21_14_0_10_42_10</name>
    <dbReference type="NCBI Taxonomy" id="1974649"/>
    <lineage>
        <taxon>Bacteria</taxon>
        <taxon>Candidatus Magasanikiibacteriota</taxon>
    </lineage>
</organism>
<sequence>MTKLYNKQEYTKKRRKLRREMPKGEKLLWHHLKSNQLGYKFRRQYGIGPYTVDFYCPKLKLCIEVDGLSHAGEDAEEHDKRRDAYMTSIGIMIKRYTGGQMWNDLDSVKQDIYNTCVKLDKKIVPSK</sequence>
<dbReference type="SUPFAM" id="SSF52980">
    <property type="entry name" value="Restriction endonuclease-like"/>
    <property type="match status" value="1"/>
</dbReference>
<comment type="caution">
    <text evidence="2">The sequence shown here is derived from an EMBL/GenBank/DDBJ whole genome shotgun (WGS) entry which is preliminary data.</text>
</comment>
<dbReference type="Pfam" id="PF04480">
    <property type="entry name" value="DUF559"/>
    <property type="match status" value="1"/>
</dbReference>
<dbReference type="PANTHER" id="PTHR38590:SF1">
    <property type="entry name" value="BLL0828 PROTEIN"/>
    <property type="match status" value="1"/>
</dbReference>
<proteinExistence type="predicted"/>
<evidence type="ECO:0000313" key="2">
    <source>
        <dbReference type="EMBL" id="PIR76067.1"/>
    </source>
</evidence>
<dbReference type="InterPro" id="IPR047216">
    <property type="entry name" value="Endonuclease_DUF559_bact"/>
</dbReference>
<dbReference type="CDD" id="cd01038">
    <property type="entry name" value="Endonuclease_DUF559"/>
    <property type="match status" value="1"/>
</dbReference>
<dbReference type="InterPro" id="IPR011335">
    <property type="entry name" value="Restrct_endonuc-II-like"/>
</dbReference>
<dbReference type="AlphaFoldDB" id="A0A2H0TXC9"/>
<evidence type="ECO:0000313" key="3">
    <source>
        <dbReference type="Proteomes" id="UP000231530"/>
    </source>
</evidence>
<name>A0A2H0TXC9_9BACT</name>
<evidence type="ECO:0000259" key="1">
    <source>
        <dbReference type="Pfam" id="PF04480"/>
    </source>
</evidence>
<dbReference type="PANTHER" id="PTHR38590">
    <property type="entry name" value="BLL0828 PROTEIN"/>
    <property type="match status" value="1"/>
</dbReference>
<reference evidence="3" key="1">
    <citation type="submission" date="2017-09" db="EMBL/GenBank/DDBJ databases">
        <title>Depth-based differentiation of microbial function through sediment-hosted aquifers and enrichment of novel symbionts in the deep terrestrial subsurface.</title>
        <authorList>
            <person name="Probst A.J."/>
            <person name="Ladd B."/>
            <person name="Jarett J.K."/>
            <person name="Geller-Mcgrath D.E."/>
            <person name="Sieber C.M.K."/>
            <person name="Emerson J.B."/>
            <person name="Anantharaman K."/>
            <person name="Thomas B.C."/>
            <person name="Malmstrom R."/>
            <person name="Stieglmeier M."/>
            <person name="Klingl A."/>
            <person name="Woyke T."/>
            <person name="Ryan C.M."/>
            <person name="Banfield J.F."/>
        </authorList>
    </citation>
    <scope>NUCLEOTIDE SEQUENCE [LARGE SCALE GENOMIC DNA]</scope>
</reference>
<accession>A0A2H0TXC9</accession>
<protein>
    <recommendedName>
        <fullName evidence="1">DUF559 domain-containing protein</fullName>
    </recommendedName>
</protein>